<dbReference type="InterPro" id="IPR058678">
    <property type="entry name" value="ARM_PUB"/>
</dbReference>
<dbReference type="InterPro" id="IPR045185">
    <property type="entry name" value="PUB22/23/24-like"/>
</dbReference>
<dbReference type="Proteomes" id="UP000233837">
    <property type="component" value="Unassembled WGS sequence"/>
</dbReference>
<comment type="function">
    <text evidence="2">Functions as an E3 ubiquitin ligase.</text>
</comment>
<name>A0A2I0WJ84_9ASPA</name>
<organism evidence="4 5">
    <name type="scientific">Dendrobium catenatum</name>
    <dbReference type="NCBI Taxonomy" id="906689"/>
    <lineage>
        <taxon>Eukaryota</taxon>
        <taxon>Viridiplantae</taxon>
        <taxon>Streptophyta</taxon>
        <taxon>Embryophyta</taxon>
        <taxon>Tracheophyta</taxon>
        <taxon>Spermatophyta</taxon>
        <taxon>Magnoliopsida</taxon>
        <taxon>Liliopsida</taxon>
        <taxon>Asparagales</taxon>
        <taxon>Orchidaceae</taxon>
        <taxon>Epidendroideae</taxon>
        <taxon>Malaxideae</taxon>
        <taxon>Dendrobiinae</taxon>
        <taxon>Dendrobium</taxon>
    </lineage>
</organism>
<dbReference type="Pfam" id="PF25598">
    <property type="entry name" value="ARM_PUB"/>
    <property type="match status" value="1"/>
</dbReference>
<keyword evidence="5" id="KW-1185">Reference proteome</keyword>
<keyword evidence="1 2" id="KW-0833">Ubl conjugation pathway</keyword>
<dbReference type="PANTHER" id="PTHR22849:SF161">
    <property type="entry name" value="U-BOX DOMAIN-CONTAINING PROTEIN"/>
    <property type="match status" value="1"/>
</dbReference>
<reference evidence="4 5" key="1">
    <citation type="journal article" date="2016" name="Sci. Rep.">
        <title>The Dendrobium catenatum Lindl. genome sequence provides insights into polysaccharide synthase, floral development and adaptive evolution.</title>
        <authorList>
            <person name="Zhang G.Q."/>
            <person name="Xu Q."/>
            <person name="Bian C."/>
            <person name="Tsai W.C."/>
            <person name="Yeh C.M."/>
            <person name="Liu K.W."/>
            <person name="Yoshida K."/>
            <person name="Zhang L.S."/>
            <person name="Chang S.B."/>
            <person name="Chen F."/>
            <person name="Shi Y."/>
            <person name="Su Y.Y."/>
            <person name="Zhang Y.Q."/>
            <person name="Chen L.J."/>
            <person name="Yin Y."/>
            <person name="Lin M."/>
            <person name="Huang H."/>
            <person name="Deng H."/>
            <person name="Wang Z.W."/>
            <person name="Zhu S.L."/>
            <person name="Zhao X."/>
            <person name="Deng C."/>
            <person name="Niu S.C."/>
            <person name="Huang J."/>
            <person name="Wang M."/>
            <person name="Liu G.H."/>
            <person name="Yang H.J."/>
            <person name="Xiao X.J."/>
            <person name="Hsiao Y.Y."/>
            <person name="Wu W.L."/>
            <person name="Chen Y.Y."/>
            <person name="Mitsuda N."/>
            <person name="Ohme-Takagi M."/>
            <person name="Luo Y.B."/>
            <person name="Van de Peer Y."/>
            <person name="Liu Z.J."/>
        </authorList>
    </citation>
    <scope>NUCLEOTIDE SEQUENCE [LARGE SCALE GENOMIC DNA]</scope>
    <source>
        <tissue evidence="4">The whole plant</tissue>
    </source>
</reference>
<dbReference type="EMBL" id="KZ502577">
    <property type="protein sequence ID" value="PKU75717.1"/>
    <property type="molecule type" value="Genomic_DNA"/>
</dbReference>
<gene>
    <name evidence="4" type="primary">PUB20</name>
    <name evidence="4" type="ORF">MA16_Dca015597</name>
</gene>
<accession>A0A2I0WJ84</accession>
<dbReference type="Gene3D" id="1.25.10.10">
    <property type="entry name" value="Leucine-rich Repeat Variant"/>
    <property type="match status" value="1"/>
</dbReference>
<dbReference type="EC" id="2.3.2.27" evidence="2"/>
<reference evidence="4 5" key="2">
    <citation type="journal article" date="2017" name="Nature">
        <title>The Apostasia genome and the evolution of orchids.</title>
        <authorList>
            <person name="Zhang G.Q."/>
            <person name="Liu K.W."/>
            <person name="Li Z."/>
            <person name="Lohaus R."/>
            <person name="Hsiao Y.Y."/>
            <person name="Niu S.C."/>
            <person name="Wang J.Y."/>
            <person name="Lin Y.C."/>
            <person name="Xu Q."/>
            <person name="Chen L.J."/>
            <person name="Yoshida K."/>
            <person name="Fujiwara S."/>
            <person name="Wang Z.W."/>
            <person name="Zhang Y.Q."/>
            <person name="Mitsuda N."/>
            <person name="Wang M."/>
            <person name="Liu G.H."/>
            <person name="Pecoraro L."/>
            <person name="Huang H.X."/>
            <person name="Xiao X.J."/>
            <person name="Lin M."/>
            <person name="Wu X.Y."/>
            <person name="Wu W.L."/>
            <person name="Chen Y.Y."/>
            <person name="Chang S.B."/>
            <person name="Sakamoto S."/>
            <person name="Ohme-Takagi M."/>
            <person name="Yagi M."/>
            <person name="Zeng S.J."/>
            <person name="Shen C.Y."/>
            <person name="Yeh C.M."/>
            <person name="Luo Y.B."/>
            <person name="Tsai W.C."/>
            <person name="Van de Peer Y."/>
            <person name="Liu Z.J."/>
        </authorList>
    </citation>
    <scope>NUCLEOTIDE SEQUENCE [LARGE SCALE GENOMIC DNA]</scope>
    <source>
        <tissue evidence="4">The whole plant</tissue>
    </source>
</reference>
<dbReference type="GO" id="GO:0061630">
    <property type="term" value="F:ubiquitin protein ligase activity"/>
    <property type="evidence" value="ECO:0007669"/>
    <property type="project" value="UniProtKB-UniRule"/>
</dbReference>
<protein>
    <recommendedName>
        <fullName evidence="2 3">U-box domain-containing protein</fullName>
        <ecNumber evidence="2">2.3.2.27</ecNumber>
    </recommendedName>
    <alternativeName>
        <fullName evidence="2">RING-type E3 ubiquitin transferase PUB</fullName>
    </alternativeName>
</protein>
<evidence type="ECO:0000256" key="1">
    <source>
        <dbReference type="ARBA" id="ARBA00022786"/>
    </source>
</evidence>
<evidence type="ECO:0000256" key="2">
    <source>
        <dbReference type="RuleBase" id="RU369093"/>
    </source>
</evidence>
<evidence type="ECO:0000313" key="5">
    <source>
        <dbReference type="Proteomes" id="UP000233837"/>
    </source>
</evidence>
<feature type="domain" description="U-box" evidence="3">
    <location>
        <begin position="36"/>
        <end position="350"/>
    </location>
</feature>
<dbReference type="PANTHER" id="PTHR22849">
    <property type="entry name" value="WDSAM1 PROTEIN"/>
    <property type="match status" value="1"/>
</dbReference>
<evidence type="ECO:0000313" key="4">
    <source>
        <dbReference type="EMBL" id="PKU75717.1"/>
    </source>
</evidence>
<dbReference type="InterPro" id="IPR011989">
    <property type="entry name" value="ARM-like"/>
</dbReference>
<dbReference type="AlphaFoldDB" id="A0A2I0WJ84"/>
<dbReference type="GO" id="GO:0016567">
    <property type="term" value="P:protein ubiquitination"/>
    <property type="evidence" value="ECO:0007669"/>
    <property type="project" value="UniProtKB-UniRule"/>
</dbReference>
<proteinExistence type="predicted"/>
<keyword evidence="2" id="KW-0808">Transferase</keyword>
<dbReference type="SUPFAM" id="SSF48371">
    <property type="entry name" value="ARM repeat"/>
    <property type="match status" value="1"/>
</dbReference>
<evidence type="ECO:0000259" key="3">
    <source>
        <dbReference type="Pfam" id="PF25598"/>
    </source>
</evidence>
<comment type="catalytic activity">
    <reaction evidence="2">
        <text>S-ubiquitinyl-[E2 ubiquitin-conjugating enzyme]-L-cysteine + [acceptor protein]-L-lysine = [E2 ubiquitin-conjugating enzyme]-L-cysteine + N(6)-ubiquitinyl-[acceptor protein]-L-lysine.</text>
        <dbReference type="EC" id="2.3.2.27"/>
    </reaction>
</comment>
<comment type="pathway">
    <text evidence="2">Protein modification; protein ubiquitination.</text>
</comment>
<dbReference type="InterPro" id="IPR016024">
    <property type="entry name" value="ARM-type_fold"/>
</dbReference>
<sequence length="357" mass="39006">MHTAIDNFPGDSRRTYAVESTSRRHNHLNSADAASFLSQFASASRSGDCARCLESTSRLSAILMDNRNRSRLAGAGAACVLATAFRSFAGGGSSTEPVLKAILAELVLFFPIYDEEVFLDIGSPESLDSIVSILKYGDSLGKQNALLLLKEIVCFDSELARAAARIDGLIEALMSVIRAPNSPRDSKTSLLATFHLVVSADEWVANNFVKMRLVDLIIEFIVDSKSERKMTEAALAAFDRLCGCAEGREKAYENALTVPVLVVRMFGISDLATEFAVSSLWKLCKNWKGGEENGEMVGCVIEALQDGVFLKLLMLLQVECSQGARESATKLLKFLKIYGTGLECIDTMDFRGLRRPF</sequence>